<proteinExistence type="predicted"/>
<dbReference type="PaxDb" id="4113-PGSC0003DMT400030931"/>
<feature type="domain" description="C2" evidence="2">
    <location>
        <begin position="45"/>
        <end position="66"/>
    </location>
</feature>
<dbReference type="InParanoid" id="M1AUZ4"/>
<keyword evidence="1" id="KW-1133">Transmembrane helix</keyword>
<evidence type="ECO:0000313" key="4">
    <source>
        <dbReference type="Proteomes" id="UP000011115"/>
    </source>
</evidence>
<reference evidence="3" key="2">
    <citation type="submission" date="2015-06" db="UniProtKB">
        <authorList>
            <consortium name="EnsemblPlants"/>
        </authorList>
    </citation>
    <scope>IDENTIFICATION</scope>
    <source>
        <strain evidence="3">DM1-3 516 R44</strain>
    </source>
</reference>
<dbReference type="PANTHER" id="PTHR31425:SF37">
    <property type="entry name" value="FT-INTERACTING PROTEIN 1"/>
    <property type="match status" value="1"/>
</dbReference>
<dbReference type="STRING" id="4113.M1AUZ4"/>
<accession>M1AUZ4</accession>
<evidence type="ECO:0000256" key="1">
    <source>
        <dbReference type="SAM" id="Phobius"/>
    </source>
</evidence>
<dbReference type="HOGENOM" id="CLU_1527776_0_0_1"/>
<keyword evidence="1" id="KW-0812">Transmembrane</keyword>
<evidence type="ECO:0000259" key="2">
    <source>
        <dbReference type="Pfam" id="PF00168"/>
    </source>
</evidence>
<dbReference type="Pfam" id="PF00168">
    <property type="entry name" value="C2"/>
    <property type="match status" value="1"/>
</dbReference>
<evidence type="ECO:0000313" key="3">
    <source>
        <dbReference type="EnsemblPlants" id="PGSC0003DMT400030931"/>
    </source>
</evidence>
<dbReference type="InterPro" id="IPR035892">
    <property type="entry name" value="C2_domain_sf"/>
</dbReference>
<dbReference type="AlphaFoldDB" id="M1AUZ4"/>
<keyword evidence="1" id="KW-0472">Membrane</keyword>
<feature type="transmembrane region" description="Helical" evidence="1">
    <location>
        <begin position="140"/>
        <end position="158"/>
    </location>
</feature>
<dbReference type="InterPro" id="IPR047259">
    <property type="entry name" value="QUIRKY-like"/>
</dbReference>
<dbReference type="eggNOG" id="ENOG502QR9H">
    <property type="taxonomic scope" value="Eukaryota"/>
</dbReference>
<dbReference type="SUPFAM" id="SSF49562">
    <property type="entry name" value="C2 domain (Calcium/lipid-binding domain, CaLB)"/>
    <property type="match status" value="1"/>
</dbReference>
<dbReference type="InterPro" id="IPR000008">
    <property type="entry name" value="C2_dom"/>
</dbReference>
<keyword evidence="4" id="KW-1185">Reference proteome</keyword>
<organism evidence="3 4">
    <name type="scientific">Solanum tuberosum</name>
    <name type="common">Potato</name>
    <dbReference type="NCBI Taxonomy" id="4113"/>
    <lineage>
        <taxon>Eukaryota</taxon>
        <taxon>Viridiplantae</taxon>
        <taxon>Streptophyta</taxon>
        <taxon>Embryophyta</taxon>
        <taxon>Tracheophyta</taxon>
        <taxon>Spermatophyta</taxon>
        <taxon>Magnoliopsida</taxon>
        <taxon>eudicotyledons</taxon>
        <taxon>Gunneridae</taxon>
        <taxon>Pentapetalae</taxon>
        <taxon>asterids</taxon>
        <taxon>lamiids</taxon>
        <taxon>Solanales</taxon>
        <taxon>Solanaceae</taxon>
        <taxon>Solanoideae</taxon>
        <taxon>Solaneae</taxon>
        <taxon>Solanum</taxon>
    </lineage>
</organism>
<reference evidence="4" key="1">
    <citation type="journal article" date="2011" name="Nature">
        <title>Genome sequence and analysis of the tuber crop potato.</title>
        <authorList>
            <consortium name="The Potato Genome Sequencing Consortium"/>
        </authorList>
    </citation>
    <scope>NUCLEOTIDE SEQUENCE [LARGE SCALE GENOMIC DNA]</scope>
    <source>
        <strain evidence="4">cv. DM1-3 516 R44</strain>
    </source>
</reference>
<dbReference type="EnsemblPlants" id="PGSC0003DMT400030931">
    <property type="protein sequence ID" value="PGSC0003DMT400030931"/>
    <property type="gene ID" value="PGSC0003DMG400011847"/>
</dbReference>
<dbReference type="Gramene" id="PGSC0003DMT400030931">
    <property type="protein sequence ID" value="PGSC0003DMT400030931"/>
    <property type="gene ID" value="PGSC0003DMG400011847"/>
</dbReference>
<dbReference type="Proteomes" id="UP000011115">
    <property type="component" value="Unassembled WGS sequence"/>
</dbReference>
<protein>
    <submittedName>
        <fullName evidence="3">Anthranilate phosphoribosyltransferase</fullName>
    </submittedName>
</protein>
<dbReference type="PANTHER" id="PTHR31425">
    <property type="entry name" value="PHOSPHORIBOSYLANTHRANILATE TRANSFERASE ISOFORM 1"/>
    <property type="match status" value="1"/>
</dbReference>
<name>M1AUZ4_SOLTU</name>
<sequence length="176" mass="20405">MISNFLYKARIQLGKYDHIQGGGGWISSEVTSTYDLVEQMHFHYVRVVKARDLPPKPVTGSCDPYVDQRDKEMEQRDDYLGEVVFDMNEVPTRVPPDTPLAPQWYRLEDRRGGERLRSVAGRIQTVIWDMATQLLKEKDYRLYCFIVFCLIATLILYVNCDTFQNHSSALPKAPKI</sequence>